<sequence length="253" mass="27345">MNRAPFGKSPFGNSLSRRNLLTTLAAVPAVALLAGCSDSGEEAKAADVKPANPSTPAKPAATPAAVQAPEAQGTVDMAELLKPGALPDKQLGKDDAKVTIVEYASMTCPHCAHFNDTTFPELKKKYIDTGKVRYILREFPFDPSAEAGFMLARCSKDNYFAMVDVLFKQQPSWVGVSNTKEALLQISKLAGFTQESFEACLTDQKLLDDVRAVQKRGADEFKVDSTPTFFINGKTYKGAMSIEEMSAIIDPLL</sequence>
<proteinExistence type="inferred from homology"/>
<name>A0ABU8KEX7_9HYPH</name>
<dbReference type="SUPFAM" id="SSF52833">
    <property type="entry name" value="Thioredoxin-like"/>
    <property type="match status" value="1"/>
</dbReference>
<dbReference type="Gene3D" id="3.40.30.10">
    <property type="entry name" value="Glutaredoxin"/>
    <property type="match status" value="1"/>
</dbReference>
<dbReference type="EMBL" id="JAPYKO010000013">
    <property type="protein sequence ID" value="MEI9404210.1"/>
    <property type="molecule type" value="Genomic_DNA"/>
</dbReference>
<protein>
    <submittedName>
        <fullName evidence="5">DsbA family protein</fullName>
    </submittedName>
</protein>
<reference evidence="5 6" key="1">
    <citation type="submission" date="2022-12" db="EMBL/GenBank/DDBJ databases">
        <authorList>
            <person name="Muema E."/>
        </authorList>
    </citation>
    <scope>NUCLEOTIDE SEQUENCE [LARGE SCALE GENOMIC DNA]</scope>
    <source>
        <strain evidence="6">1330</strain>
    </source>
</reference>
<evidence type="ECO:0000313" key="6">
    <source>
        <dbReference type="Proteomes" id="UP001366503"/>
    </source>
</evidence>
<dbReference type="InterPro" id="IPR013766">
    <property type="entry name" value="Thioredoxin_domain"/>
</dbReference>
<dbReference type="Proteomes" id="UP001366503">
    <property type="component" value="Unassembled WGS sequence"/>
</dbReference>
<evidence type="ECO:0000256" key="2">
    <source>
        <dbReference type="ARBA" id="ARBA00005791"/>
    </source>
</evidence>
<keyword evidence="6" id="KW-1185">Reference proteome</keyword>
<evidence type="ECO:0000259" key="4">
    <source>
        <dbReference type="PROSITE" id="PS51352"/>
    </source>
</evidence>
<feature type="compositionally biased region" description="Low complexity" evidence="3">
    <location>
        <begin position="50"/>
        <end position="69"/>
    </location>
</feature>
<comment type="function">
    <text evidence="1">May be required for disulfide bond formation in some proteins.</text>
</comment>
<feature type="region of interest" description="Disordered" evidence="3">
    <location>
        <begin position="44"/>
        <end position="69"/>
    </location>
</feature>
<evidence type="ECO:0000256" key="1">
    <source>
        <dbReference type="ARBA" id="ARBA00003565"/>
    </source>
</evidence>
<dbReference type="RefSeq" id="WP_337094502.1">
    <property type="nucleotide sequence ID" value="NZ_JAPYKO010000013.1"/>
</dbReference>
<feature type="domain" description="Thioredoxin" evidence="4">
    <location>
        <begin position="57"/>
        <end position="253"/>
    </location>
</feature>
<evidence type="ECO:0000313" key="5">
    <source>
        <dbReference type="EMBL" id="MEI9404210.1"/>
    </source>
</evidence>
<accession>A0ABU8KEX7</accession>
<dbReference type="InterPro" id="IPR006311">
    <property type="entry name" value="TAT_signal"/>
</dbReference>
<comment type="caution">
    <text evidence="5">The sequence shown here is derived from an EMBL/GenBank/DDBJ whole genome shotgun (WGS) entry which is preliminary data.</text>
</comment>
<evidence type="ECO:0000256" key="3">
    <source>
        <dbReference type="SAM" id="MobiDB-lite"/>
    </source>
</evidence>
<dbReference type="PROSITE" id="PS51352">
    <property type="entry name" value="THIOREDOXIN_2"/>
    <property type="match status" value="1"/>
</dbReference>
<dbReference type="PANTHER" id="PTHR13887:SF56">
    <property type="entry name" value="THIOREDOXIN-LIKE REDUCTASE RV2466C"/>
    <property type="match status" value="1"/>
</dbReference>
<gene>
    <name evidence="5" type="ORF">O7A05_18895</name>
</gene>
<comment type="similarity">
    <text evidence="2">Belongs to the thioredoxin family. DsbA subfamily.</text>
</comment>
<dbReference type="PANTHER" id="PTHR13887">
    <property type="entry name" value="GLUTATHIONE S-TRANSFERASE KAPPA"/>
    <property type="match status" value="1"/>
</dbReference>
<dbReference type="InterPro" id="IPR036249">
    <property type="entry name" value="Thioredoxin-like_sf"/>
</dbReference>
<dbReference type="PROSITE" id="PS51318">
    <property type="entry name" value="TAT"/>
    <property type="match status" value="1"/>
</dbReference>
<organism evidence="5 6">
    <name type="scientific">Mesorhizobium argentiipisi</name>
    <dbReference type="NCBI Taxonomy" id="3015175"/>
    <lineage>
        <taxon>Bacteria</taxon>
        <taxon>Pseudomonadati</taxon>
        <taxon>Pseudomonadota</taxon>
        <taxon>Alphaproteobacteria</taxon>
        <taxon>Hyphomicrobiales</taxon>
        <taxon>Phyllobacteriaceae</taxon>
        <taxon>Mesorhizobium</taxon>
    </lineage>
</organism>
<dbReference type="InterPro" id="IPR012336">
    <property type="entry name" value="Thioredoxin-like_fold"/>
</dbReference>
<dbReference type="Pfam" id="PF13462">
    <property type="entry name" value="Thioredoxin_4"/>
    <property type="match status" value="1"/>
</dbReference>